<evidence type="ECO:0000313" key="1">
    <source>
        <dbReference type="EMBL" id="SVC35695.1"/>
    </source>
</evidence>
<protein>
    <recommendedName>
        <fullName evidence="2">DUF4440 domain-containing protein</fullName>
    </recommendedName>
</protein>
<reference evidence="1" key="1">
    <citation type="submission" date="2018-05" db="EMBL/GenBank/DDBJ databases">
        <authorList>
            <person name="Lanie J.A."/>
            <person name="Ng W.-L."/>
            <person name="Kazmierczak K.M."/>
            <person name="Andrzejewski T.M."/>
            <person name="Davidsen T.M."/>
            <person name="Wayne K.J."/>
            <person name="Tettelin H."/>
            <person name="Glass J.I."/>
            <person name="Rusch D."/>
            <person name="Podicherti R."/>
            <person name="Tsui H.-C.T."/>
            <person name="Winkler M.E."/>
        </authorList>
    </citation>
    <scope>NUCLEOTIDE SEQUENCE</scope>
</reference>
<proteinExistence type="predicted"/>
<name>A0A382LIM6_9ZZZZ</name>
<gene>
    <name evidence="1" type="ORF">METZ01_LOCUS288549</name>
</gene>
<dbReference type="EMBL" id="UINC01086853">
    <property type="protein sequence ID" value="SVC35695.1"/>
    <property type="molecule type" value="Genomic_DNA"/>
</dbReference>
<dbReference type="AlphaFoldDB" id="A0A382LIM6"/>
<feature type="non-terminal residue" evidence="1">
    <location>
        <position position="1"/>
    </location>
</feature>
<organism evidence="1">
    <name type="scientific">marine metagenome</name>
    <dbReference type="NCBI Taxonomy" id="408172"/>
    <lineage>
        <taxon>unclassified sequences</taxon>
        <taxon>metagenomes</taxon>
        <taxon>ecological metagenomes</taxon>
    </lineage>
</organism>
<accession>A0A382LIM6</accession>
<sequence>LEWFLVAWNSGSIANVRQVLNYPHITHSPSGLIIAESPEQFAQDFTTLRRQGWASSSFDEVTMHQVSESKVNIGVEFSRRNNLGEIYQSGFVFYVFTKQGDTWGMQYRAGLPGQQQIDETIKNQARMEATAAIVGFFNAFNDTDHNALGRVNHVPQAVLNNSVFIHAEDALSPIVRPNFPQMEEREDWDHSVFRGLSVISVSPERAIFELEFERINTSNEVYRRVPALWVLSKRAGEWGIEFRSLVTPTLNLIN</sequence>
<evidence type="ECO:0008006" key="2">
    <source>
        <dbReference type="Google" id="ProtNLM"/>
    </source>
</evidence>